<evidence type="ECO:0000256" key="1">
    <source>
        <dbReference type="SAM" id="Phobius"/>
    </source>
</evidence>
<proteinExistence type="predicted"/>
<reference evidence="2 3" key="1">
    <citation type="journal article" date="2019" name="Syst. Appl. Microbiol.">
        <title>New species of pathogenic Pseudomonas isolated from citrus in Tunisia: Proposal of Pseudomonas kairouanensis sp. nov. and Pseudomonas nabeulensis sp. nov.</title>
        <authorList>
            <person name="Oueslati M."/>
            <person name="Mulet M."/>
            <person name="Gomila M."/>
            <person name="Berge O."/>
            <person name="Hajlaoui M.R."/>
            <person name="Lalucat J."/>
            <person name="Sadfi-Zouaoui N."/>
            <person name="Garcia-Valdes E."/>
        </authorList>
    </citation>
    <scope>NUCLEOTIDE SEQUENCE [LARGE SCALE GENOMIC DNA]</scope>
    <source>
        <strain evidence="2 3">E10B</strain>
    </source>
</reference>
<dbReference type="Proteomes" id="UP000297734">
    <property type="component" value="Unassembled WGS sequence"/>
</dbReference>
<feature type="transmembrane region" description="Helical" evidence="1">
    <location>
        <begin position="36"/>
        <end position="54"/>
    </location>
</feature>
<keyword evidence="1" id="KW-1133">Transmembrane helix</keyword>
<sequence>MFDKYPEQKQARKWVGAFGVALVALGMFLIVIDRTGGGLCIFMGGGLVLLVLLANEKQFAKTITVLSWFGGLS</sequence>
<dbReference type="RefSeq" id="WP_135307730.1">
    <property type="nucleotide sequence ID" value="NZ_QUZT01000008.1"/>
</dbReference>
<keyword evidence="3" id="KW-1185">Reference proteome</keyword>
<organism evidence="2 3">
    <name type="scientific">Pseudomonas nabeulensis</name>
    <dbReference type="NCBI Taxonomy" id="2293833"/>
    <lineage>
        <taxon>Bacteria</taxon>
        <taxon>Pseudomonadati</taxon>
        <taxon>Pseudomonadota</taxon>
        <taxon>Gammaproteobacteria</taxon>
        <taxon>Pseudomonadales</taxon>
        <taxon>Pseudomonadaceae</taxon>
        <taxon>Pseudomonas</taxon>
    </lineage>
</organism>
<name>A0A4Z0B847_9PSED</name>
<evidence type="ECO:0000313" key="2">
    <source>
        <dbReference type="EMBL" id="TFY94911.1"/>
    </source>
</evidence>
<dbReference type="OrthoDB" id="7026768at2"/>
<comment type="caution">
    <text evidence="2">The sequence shown here is derived from an EMBL/GenBank/DDBJ whole genome shotgun (WGS) entry which is preliminary data.</text>
</comment>
<accession>A0A4Z0B847</accession>
<keyword evidence="1" id="KW-0472">Membrane</keyword>
<gene>
    <name evidence="2" type="ORF">DYL61_06805</name>
</gene>
<dbReference type="AlphaFoldDB" id="A0A4Z0B847"/>
<protein>
    <submittedName>
        <fullName evidence="2">Uncharacterized protein</fullName>
    </submittedName>
</protein>
<feature type="transmembrane region" description="Helical" evidence="1">
    <location>
        <begin position="12"/>
        <end position="30"/>
    </location>
</feature>
<keyword evidence="1" id="KW-0812">Transmembrane</keyword>
<evidence type="ECO:0000313" key="3">
    <source>
        <dbReference type="Proteomes" id="UP000297734"/>
    </source>
</evidence>
<dbReference type="EMBL" id="QUZT01000008">
    <property type="protein sequence ID" value="TFY94911.1"/>
    <property type="molecule type" value="Genomic_DNA"/>
</dbReference>